<organism evidence="2">
    <name type="scientific">marine metagenome</name>
    <dbReference type="NCBI Taxonomy" id="408172"/>
    <lineage>
        <taxon>unclassified sequences</taxon>
        <taxon>metagenomes</taxon>
        <taxon>ecological metagenomes</taxon>
    </lineage>
</organism>
<dbReference type="InterPro" id="IPR036237">
    <property type="entry name" value="Xyl_isomerase-like_sf"/>
</dbReference>
<gene>
    <name evidence="2" type="ORF">METZ01_LOCUS464843</name>
</gene>
<dbReference type="Pfam" id="PF01261">
    <property type="entry name" value="AP_endonuc_2"/>
    <property type="match status" value="1"/>
</dbReference>
<protein>
    <recommendedName>
        <fullName evidence="1">Xylose isomerase-like TIM barrel domain-containing protein</fullName>
    </recommendedName>
</protein>
<reference evidence="2" key="1">
    <citation type="submission" date="2018-05" db="EMBL/GenBank/DDBJ databases">
        <authorList>
            <person name="Lanie J.A."/>
            <person name="Ng W.-L."/>
            <person name="Kazmierczak K.M."/>
            <person name="Andrzejewski T.M."/>
            <person name="Davidsen T.M."/>
            <person name="Wayne K.J."/>
            <person name="Tettelin H."/>
            <person name="Glass J.I."/>
            <person name="Rusch D."/>
            <person name="Podicherti R."/>
            <person name="Tsui H.-C.T."/>
            <person name="Winkler M.E."/>
        </authorList>
    </citation>
    <scope>NUCLEOTIDE SEQUENCE</scope>
</reference>
<evidence type="ECO:0000259" key="1">
    <source>
        <dbReference type="Pfam" id="PF01261"/>
    </source>
</evidence>
<sequence length="216" mass="23946">VDLLFNTIMLEPNRWTPDHTLSWPLVDLLDSIDEAGFKDLELWGYHVDRIDDSETTILVEGLEARSMQAVGVGAYPSFHKEGAEDETEMAQIERVASVSAALGAKIFKIFPGRVASASADEAIWTRTVERLKALADRVGDDGMTLTLETHGGTLCDTLPSTLRLLDRLADRDDIGICFQPYSDDDTDEAIAAFDAQGDRVRHLHVQNRDANRTMTL</sequence>
<feature type="non-terminal residue" evidence="2">
    <location>
        <position position="1"/>
    </location>
</feature>
<dbReference type="InterPro" id="IPR013022">
    <property type="entry name" value="Xyl_isomerase-like_TIM-brl"/>
</dbReference>
<dbReference type="EMBL" id="UINC01195425">
    <property type="protein sequence ID" value="SVE11989.1"/>
    <property type="molecule type" value="Genomic_DNA"/>
</dbReference>
<dbReference type="Gene3D" id="3.20.20.150">
    <property type="entry name" value="Divalent-metal-dependent TIM barrel enzymes"/>
    <property type="match status" value="1"/>
</dbReference>
<feature type="domain" description="Xylose isomerase-like TIM barrel" evidence="1">
    <location>
        <begin position="32"/>
        <end position="207"/>
    </location>
</feature>
<proteinExistence type="predicted"/>
<dbReference type="PANTHER" id="PTHR12110">
    <property type="entry name" value="HYDROXYPYRUVATE ISOMERASE"/>
    <property type="match status" value="1"/>
</dbReference>
<evidence type="ECO:0000313" key="2">
    <source>
        <dbReference type="EMBL" id="SVE11989.1"/>
    </source>
</evidence>
<dbReference type="AlphaFoldDB" id="A0A383AWS0"/>
<dbReference type="InterPro" id="IPR050312">
    <property type="entry name" value="IolE/XylAMocC-like"/>
</dbReference>
<dbReference type="SUPFAM" id="SSF51658">
    <property type="entry name" value="Xylose isomerase-like"/>
    <property type="match status" value="1"/>
</dbReference>
<name>A0A383AWS0_9ZZZZ</name>
<accession>A0A383AWS0</accession>
<feature type="non-terminal residue" evidence="2">
    <location>
        <position position="216"/>
    </location>
</feature>